<dbReference type="AlphaFoldDB" id="A0A842IU97"/>
<name>A0A842IU97_9FLAO</name>
<reference evidence="1" key="1">
    <citation type="submission" date="2020-08" db="EMBL/GenBank/DDBJ databases">
        <title>Winogradskyella ouciana sp. nov., isolated from the hadal seawater of the Mariana Trench.</title>
        <authorList>
            <person name="He X."/>
        </authorList>
    </citation>
    <scope>NUCLEOTIDE SEQUENCE [LARGE SCALE GENOMIC DNA]</scope>
    <source>
        <strain evidence="1">KCTC 52348</strain>
    </source>
</reference>
<comment type="caution">
    <text evidence="1">The sequence shown here is derived from an EMBL/GenBank/DDBJ whole genome shotgun (WGS) entry which is preliminary data.</text>
</comment>
<gene>
    <name evidence="1" type="ORF">H7F21_07580</name>
</gene>
<organism evidence="1 2">
    <name type="scientific">Winogradskyella flava</name>
    <dbReference type="NCBI Taxonomy" id="1884876"/>
    <lineage>
        <taxon>Bacteria</taxon>
        <taxon>Pseudomonadati</taxon>
        <taxon>Bacteroidota</taxon>
        <taxon>Flavobacteriia</taxon>
        <taxon>Flavobacteriales</taxon>
        <taxon>Flavobacteriaceae</taxon>
        <taxon>Winogradskyella</taxon>
    </lineage>
</organism>
<evidence type="ECO:0000313" key="1">
    <source>
        <dbReference type="EMBL" id="MBC2844947.1"/>
    </source>
</evidence>
<evidence type="ECO:0000313" key="2">
    <source>
        <dbReference type="Proteomes" id="UP000533900"/>
    </source>
</evidence>
<dbReference type="EMBL" id="JACLCP010000002">
    <property type="protein sequence ID" value="MBC2844947.1"/>
    <property type="molecule type" value="Genomic_DNA"/>
</dbReference>
<accession>A0A842IU97</accession>
<sequence length="68" mass="7996">MVKDEFIDKFKNFLWADLFRLQLDVNENQIHCSPSLNIEDDKGDGVFVSVAGDLDEYEFYVCYERPIT</sequence>
<keyword evidence="2" id="KW-1185">Reference proteome</keyword>
<proteinExistence type="predicted"/>
<dbReference type="Proteomes" id="UP000533900">
    <property type="component" value="Unassembled WGS sequence"/>
</dbReference>
<dbReference type="RefSeq" id="WP_185788670.1">
    <property type="nucleotide sequence ID" value="NZ_JACLCP010000002.1"/>
</dbReference>
<protein>
    <submittedName>
        <fullName evidence="1">Uncharacterized protein</fullName>
    </submittedName>
</protein>